<accession>D1CC79</accession>
<dbReference type="Pfam" id="PF08734">
    <property type="entry name" value="GYD"/>
    <property type="match status" value="1"/>
</dbReference>
<evidence type="ECO:0000313" key="2">
    <source>
        <dbReference type="Proteomes" id="UP000000323"/>
    </source>
</evidence>
<dbReference type="KEGG" id="ttr:Tter_1488"/>
<name>D1CC79_THET1</name>
<dbReference type="Proteomes" id="UP000000323">
    <property type="component" value="Chromosome 1"/>
</dbReference>
<dbReference type="AlphaFoldDB" id="D1CC79"/>
<keyword evidence="2" id="KW-1185">Reference proteome</keyword>
<reference evidence="2" key="1">
    <citation type="journal article" date="2010" name="Stand. Genomic Sci.">
        <title>Complete genome sequence of 'Thermobaculum terrenum' type strain (YNP1).</title>
        <authorList>
            <person name="Kiss H."/>
            <person name="Cleland D."/>
            <person name="Lapidus A."/>
            <person name="Lucas S."/>
            <person name="Glavina Del Rio T."/>
            <person name="Nolan M."/>
            <person name="Tice H."/>
            <person name="Han C."/>
            <person name="Goodwin L."/>
            <person name="Pitluck S."/>
            <person name="Liolios K."/>
            <person name="Ivanova N."/>
            <person name="Mavromatis K."/>
            <person name="Ovchinnikova G."/>
            <person name="Pati A."/>
            <person name="Chen A."/>
            <person name="Palaniappan K."/>
            <person name="Land M."/>
            <person name="Hauser L."/>
            <person name="Chang Y."/>
            <person name="Jeffries C."/>
            <person name="Lu M."/>
            <person name="Brettin T."/>
            <person name="Detter J."/>
            <person name="Goker M."/>
            <person name="Tindall B."/>
            <person name="Beck B."/>
            <person name="McDermott T."/>
            <person name="Woyke T."/>
            <person name="Bristow J."/>
            <person name="Eisen J."/>
            <person name="Markowitz V."/>
            <person name="Hugenholtz P."/>
            <person name="Kyrpides N."/>
            <person name="Klenk H."/>
            <person name="Cheng J."/>
        </authorList>
    </citation>
    <scope>NUCLEOTIDE SEQUENCE [LARGE SCALE GENOMIC DNA]</scope>
    <source>
        <strain evidence="2">ATCC BAA-798 / YNP1</strain>
    </source>
</reference>
<dbReference type="EMBL" id="CP001825">
    <property type="protein sequence ID" value="ACZ42394.1"/>
    <property type="molecule type" value="Genomic_DNA"/>
</dbReference>
<proteinExistence type="predicted"/>
<gene>
    <name evidence="1" type="ordered locus">Tter_1488</name>
</gene>
<dbReference type="RefSeq" id="WP_012875429.1">
    <property type="nucleotide sequence ID" value="NC_013525.1"/>
</dbReference>
<protein>
    <submittedName>
        <fullName evidence="1">GYD family protein</fullName>
    </submittedName>
</protein>
<dbReference type="OrthoDB" id="9795737at2"/>
<dbReference type="eggNOG" id="COG4274">
    <property type="taxonomic scope" value="Bacteria"/>
</dbReference>
<dbReference type="STRING" id="525904.Tter_1488"/>
<dbReference type="InterPro" id="IPR014845">
    <property type="entry name" value="GYD/TTHA1554"/>
</dbReference>
<organism evidence="1 2">
    <name type="scientific">Thermobaculum terrenum (strain ATCC BAA-798 / CCMEE 7001 / YNP1)</name>
    <dbReference type="NCBI Taxonomy" id="525904"/>
    <lineage>
        <taxon>Bacteria</taxon>
        <taxon>Bacillati</taxon>
        <taxon>Chloroflexota</taxon>
        <taxon>Chloroflexia</taxon>
        <taxon>Candidatus Thermobaculales</taxon>
        <taxon>Candidatus Thermobaculaceae</taxon>
        <taxon>Thermobaculum</taxon>
    </lineage>
</organism>
<sequence length="97" mass="10870">MATYVVLLRFTEEGRKNIGDVSGLDAAKQAAEQMGLQWRQWYMTLGRYDAVVVLEAPDDDTFMKFALSQAKTGTTVSETLKAFTEDDFRRIVASLPS</sequence>
<evidence type="ECO:0000313" key="1">
    <source>
        <dbReference type="EMBL" id="ACZ42394.1"/>
    </source>
</evidence>
<dbReference type="HOGENOM" id="CLU_155227_2_0_0"/>